<protein>
    <submittedName>
        <fullName evidence="2">Uncharacterized protein</fullName>
    </submittedName>
</protein>
<dbReference type="EMBL" id="JANPWB010000006">
    <property type="protein sequence ID" value="KAJ1174944.1"/>
    <property type="molecule type" value="Genomic_DNA"/>
</dbReference>
<sequence length="152" mass="16665">MHSGVEAHIEENVSLSDLLVAVNTLHDELAQKIDSVAIDFNLLQADLRKQSCGSKMKRKPSFSLQPQKTTNRLIQKAVDPPRAEPKQRPLDRVHRALPPAPGVVTVEEKAKNEKLKLVGPDATLRATDIVPDSGEGPQDLQDEHITAADEIS</sequence>
<dbReference type="Proteomes" id="UP001066276">
    <property type="component" value="Chromosome 3_2"/>
</dbReference>
<evidence type="ECO:0000313" key="3">
    <source>
        <dbReference type="Proteomes" id="UP001066276"/>
    </source>
</evidence>
<gene>
    <name evidence="2" type="ORF">NDU88_000235</name>
</gene>
<name>A0AAV7TF26_PLEWA</name>
<feature type="compositionally biased region" description="Polar residues" evidence="1">
    <location>
        <begin position="62"/>
        <end position="73"/>
    </location>
</feature>
<evidence type="ECO:0000313" key="2">
    <source>
        <dbReference type="EMBL" id="KAJ1174944.1"/>
    </source>
</evidence>
<organism evidence="2 3">
    <name type="scientific">Pleurodeles waltl</name>
    <name type="common">Iberian ribbed newt</name>
    <dbReference type="NCBI Taxonomy" id="8319"/>
    <lineage>
        <taxon>Eukaryota</taxon>
        <taxon>Metazoa</taxon>
        <taxon>Chordata</taxon>
        <taxon>Craniata</taxon>
        <taxon>Vertebrata</taxon>
        <taxon>Euteleostomi</taxon>
        <taxon>Amphibia</taxon>
        <taxon>Batrachia</taxon>
        <taxon>Caudata</taxon>
        <taxon>Salamandroidea</taxon>
        <taxon>Salamandridae</taxon>
        <taxon>Pleurodelinae</taxon>
        <taxon>Pleurodeles</taxon>
    </lineage>
</organism>
<feature type="region of interest" description="Disordered" evidence="1">
    <location>
        <begin position="127"/>
        <end position="152"/>
    </location>
</feature>
<comment type="caution">
    <text evidence="2">The sequence shown here is derived from an EMBL/GenBank/DDBJ whole genome shotgun (WGS) entry which is preliminary data.</text>
</comment>
<feature type="compositionally biased region" description="Basic and acidic residues" evidence="1">
    <location>
        <begin position="79"/>
        <end position="94"/>
    </location>
</feature>
<dbReference type="AlphaFoldDB" id="A0AAV7TF26"/>
<feature type="region of interest" description="Disordered" evidence="1">
    <location>
        <begin position="51"/>
        <end position="102"/>
    </location>
</feature>
<proteinExistence type="predicted"/>
<accession>A0AAV7TF26</accession>
<feature type="compositionally biased region" description="Basic and acidic residues" evidence="1">
    <location>
        <begin position="141"/>
        <end position="152"/>
    </location>
</feature>
<keyword evidence="3" id="KW-1185">Reference proteome</keyword>
<reference evidence="2" key="1">
    <citation type="journal article" date="2022" name="bioRxiv">
        <title>Sequencing and chromosome-scale assembly of the giantPleurodeles waltlgenome.</title>
        <authorList>
            <person name="Brown T."/>
            <person name="Elewa A."/>
            <person name="Iarovenko S."/>
            <person name="Subramanian E."/>
            <person name="Araus A.J."/>
            <person name="Petzold A."/>
            <person name="Susuki M."/>
            <person name="Suzuki K.-i.T."/>
            <person name="Hayashi T."/>
            <person name="Toyoda A."/>
            <person name="Oliveira C."/>
            <person name="Osipova E."/>
            <person name="Leigh N.D."/>
            <person name="Simon A."/>
            <person name="Yun M.H."/>
        </authorList>
    </citation>
    <scope>NUCLEOTIDE SEQUENCE</scope>
    <source>
        <strain evidence="2">20211129_DDA</strain>
        <tissue evidence="2">Liver</tissue>
    </source>
</reference>
<evidence type="ECO:0000256" key="1">
    <source>
        <dbReference type="SAM" id="MobiDB-lite"/>
    </source>
</evidence>